<dbReference type="InterPro" id="IPR013097">
    <property type="entry name" value="Dabb"/>
</dbReference>
<dbReference type="AlphaFoldDB" id="A0A0F8A6A3"/>
<comment type="subunit">
    <text evidence="1">Homodimer.</text>
</comment>
<reference evidence="3 4" key="1">
    <citation type="journal article" date="2014" name="Genome Biol. Evol.">
        <title>Comparative genomics and transcriptomics analyses reveal divergent lifestyle features of nematode endoparasitic fungus Hirsutella minnesotensis.</title>
        <authorList>
            <person name="Lai Y."/>
            <person name="Liu K."/>
            <person name="Zhang X."/>
            <person name="Zhang X."/>
            <person name="Li K."/>
            <person name="Wang N."/>
            <person name="Shu C."/>
            <person name="Wu Y."/>
            <person name="Wang C."/>
            <person name="Bushley K.E."/>
            <person name="Xiang M."/>
            <person name="Liu X."/>
        </authorList>
    </citation>
    <scope>NUCLEOTIDE SEQUENCE [LARGE SCALE GENOMIC DNA]</scope>
    <source>
        <strain evidence="3 4">3608</strain>
    </source>
</reference>
<dbReference type="OrthoDB" id="1601230at2759"/>
<dbReference type="Gene3D" id="3.30.70.100">
    <property type="match status" value="1"/>
</dbReference>
<keyword evidence="4" id="KW-1185">Reference proteome</keyword>
<dbReference type="InterPro" id="IPR011008">
    <property type="entry name" value="Dimeric_a/b-barrel"/>
</dbReference>
<sequence length="114" mass="12634">MAIHHIVLFQFKDDATPEVVQDTCTKMLGLKDSCIHPTTAKPYVKASMGGKNMSIEGLENGITHAFVVEFETLADRDFYVKEDKVHHGFVQQYILAPEAPIAKAQVIDFVPGAM</sequence>
<dbReference type="SUPFAM" id="SSF54909">
    <property type="entry name" value="Dimeric alpha+beta barrel"/>
    <property type="match status" value="1"/>
</dbReference>
<dbReference type="Proteomes" id="UP000054481">
    <property type="component" value="Unassembled WGS sequence"/>
</dbReference>
<accession>A0A0F8A6A3</accession>
<proteinExistence type="predicted"/>
<dbReference type="PANTHER" id="PTHR33178">
    <property type="match status" value="1"/>
</dbReference>
<gene>
    <name evidence="3" type="ORF">HIM_04065</name>
</gene>
<name>A0A0F8A6A3_9HYPO</name>
<feature type="domain" description="Stress-response A/B barrel" evidence="2">
    <location>
        <begin position="3"/>
        <end position="109"/>
    </location>
</feature>
<dbReference type="PANTHER" id="PTHR33178:SF10">
    <property type="entry name" value="STRESS-RESPONSE A_B BARREL DOMAIN-CONTAINING PROTEIN"/>
    <property type="match status" value="1"/>
</dbReference>
<dbReference type="EMBL" id="KQ030510">
    <property type="protein sequence ID" value="KJZ76729.1"/>
    <property type="molecule type" value="Genomic_DNA"/>
</dbReference>
<organism evidence="3 4">
    <name type="scientific">Hirsutella minnesotensis 3608</name>
    <dbReference type="NCBI Taxonomy" id="1043627"/>
    <lineage>
        <taxon>Eukaryota</taxon>
        <taxon>Fungi</taxon>
        <taxon>Dikarya</taxon>
        <taxon>Ascomycota</taxon>
        <taxon>Pezizomycotina</taxon>
        <taxon>Sordariomycetes</taxon>
        <taxon>Hypocreomycetidae</taxon>
        <taxon>Hypocreales</taxon>
        <taxon>Ophiocordycipitaceae</taxon>
        <taxon>Hirsutella</taxon>
    </lineage>
</organism>
<dbReference type="Pfam" id="PF07876">
    <property type="entry name" value="Dabb"/>
    <property type="match status" value="1"/>
</dbReference>
<dbReference type="SMART" id="SM00886">
    <property type="entry name" value="Dabb"/>
    <property type="match status" value="1"/>
</dbReference>
<evidence type="ECO:0000313" key="3">
    <source>
        <dbReference type="EMBL" id="KJZ76729.1"/>
    </source>
</evidence>
<evidence type="ECO:0000313" key="4">
    <source>
        <dbReference type="Proteomes" id="UP000054481"/>
    </source>
</evidence>
<dbReference type="InterPro" id="IPR044662">
    <property type="entry name" value="HS1/DABB1-like"/>
</dbReference>
<evidence type="ECO:0000259" key="2">
    <source>
        <dbReference type="PROSITE" id="PS51502"/>
    </source>
</evidence>
<protein>
    <recommendedName>
        <fullName evidence="2">Stress-response A/B barrel domain-containing protein</fullName>
    </recommendedName>
</protein>
<evidence type="ECO:0000256" key="1">
    <source>
        <dbReference type="ARBA" id="ARBA00011738"/>
    </source>
</evidence>
<dbReference type="PROSITE" id="PS51502">
    <property type="entry name" value="S_R_A_B_BARREL"/>
    <property type="match status" value="1"/>
</dbReference>